<dbReference type="SMART" id="SM00225">
    <property type="entry name" value="BTB"/>
    <property type="match status" value="1"/>
</dbReference>
<evidence type="ECO:0000256" key="5">
    <source>
        <dbReference type="ARBA" id="ARBA00022723"/>
    </source>
</evidence>
<evidence type="ECO:0000256" key="6">
    <source>
        <dbReference type="ARBA" id="ARBA00022737"/>
    </source>
</evidence>
<dbReference type="FunFam" id="3.30.710.10:FF:000107">
    <property type="entry name" value="Zinc finger and BTB domain containing 22"/>
    <property type="match status" value="1"/>
</dbReference>
<keyword evidence="7 15" id="KW-0863">Zinc-finger</keyword>
<feature type="compositionally biased region" description="Polar residues" evidence="16">
    <location>
        <begin position="288"/>
        <end position="306"/>
    </location>
</feature>
<evidence type="ECO:0000259" key="18">
    <source>
        <dbReference type="PROSITE" id="PS50157"/>
    </source>
</evidence>
<feature type="region of interest" description="Disordered" evidence="16">
    <location>
        <begin position="264"/>
        <end position="344"/>
    </location>
</feature>
<dbReference type="Pfam" id="PF00651">
    <property type="entry name" value="BTB"/>
    <property type="match status" value="1"/>
</dbReference>
<dbReference type="SUPFAM" id="SSF54695">
    <property type="entry name" value="POZ domain"/>
    <property type="match status" value="1"/>
</dbReference>
<feature type="region of interest" description="Disordered" evidence="16">
    <location>
        <begin position="405"/>
        <end position="576"/>
    </location>
</feature>
<dbReference type="CDD" id="cd18210">
    <property type="entry name" value="BTB_POZ_ZBTB22_BING1"/>
    <property type="match status" value="1"/>
</dbReference>
<evidence type="ECO:0000256" key="12">
    <source>
        <dbReference type="ARBA" id="ARBA00023242"/>
    </source>
</evidence>
<sequence>MRPWFVKGEVAESAEYCPAARAGCRLVPLKPERREAKRRRRAEGVGARWRREGPGLRLWPPSEGRGGPGARGPRPPRPPSSSPCSCGWGGTPPLHTMEPSPMSPGGAALPLPLSLAPPPLPLPAAAVVHVSFPEVTSALLESLNQQRLQGQLCDVSIRVQGREFRAHRAVLAASSPYFHDQVLLKGMTSISLPSVMDPGAFETVLASAYTGRLSMAAADIVNFLTVGSVLQMWHIVDKCTELLREGRASATTTTVTTAAATSVTVPGAGVPPGSGGSVAPAAVGSVRSHASSRASENQSPSSSNYFSPRESTDFSSSSQEAFAASAVGSGERRGGGPVFPAPVVGSGGATSGKLLLEADELCDDGGDGRGAVVPGAGLRRPVYAPPSIVPQKHWVYVKRGGTCPAPAPLAPQDPDLEEDEEEEDLVLTCEDDEDEELGGGSRVPPGGEPETTLSISDVRTLSEPPDKGEEQVNFCESSNDFGPYESGGPGGGLEDSGGPTPSSYAPSHPPRPLLPLDMQGNQILVFPSSSSTSSSSSQAPGQPPGNQTEHGAVTLGGASAGALGMPGGTGGTPGGTGSGDGNKIFLCHCGKAFSHKSMRDRHVNMHLNLRPFDCPVCNKKFKMKHHLTEHMKTHTGLKPYECGVCAKKFMWRDSFMRHRGHCERRHRLGGGGAGAGAGAGPGGPTGPAVQPKRESPGRGSGDEASGTTPPPSRRVWSPPSVHKVEMGFGGGGGAN</sequence>
<dbReference type="Gene3D" id="3.30.160.60">
    <property type="entry name" value="Classic Zinc Finger"/>
    <property type="match status" value="1"/>
</dbReference>
<dbReference type="FunFam" id="3.30.160.60:FF:000145">
    <property type="entry name" value="Zinc finger protein 574"/>
    <property type="match status" value="1"/>
</dbReference>
<evidence type="ECO:0000256" key="10">
    <source>
        <dbReference type="ARBA" id="ARBA00023125"/>
    </source>
</evidence>
<evidence type="ECO:0000313" key="20">
    <source>
        <dbReference type="Proteomes" id="UP000694726"/>
    </source>
</evidence>
<feature type="region of interest" description="Disordered" evidence="16">
    <location>
        <begin position="666"/>
        <end position="735"/>
    </location>
</feature>
<evidence type="ECO:0000256" key="8">
    <source>
        <dbReference type="ARBA" id="ARBA00022833"/>
    </source>
</evidence>
<keyword evidence="11" id="KW-0804">Transcription</keyword>
<dbReference type="InterPro" id="IPR000210">
    <property type="entry name" value="BTB/POZ_dom"/>
</dbReference>
<dbReference type="InterPro" id="IPR036236">
    <property type="entry name" value="Znf_C2H2_sf"/>
</dbReference>
<keyword evidence="6" id="KW-0677">Repeat</keyword>
<accession>A0A8D0NF37</accession>
<feature type="compositionally biased region" description="Polar residues" evidence="16">
    <location>
        <begin position="538"/>
        <end position="549"/>
    </location>
</feature>
<keyword evidence="5" id="KW-0479">Metal-binding</keyword>
<dbReference type="GO" id="GO:0008270">
    <property type="term" value="F:zinc ion binding"/>
    <property type="evidence" value="ECO:0007669"/>
    <property type="project" value="UniProtKB-KW"/>
</dbReference>
<feature type="compositionally biased region" description="Gly residues" evidence="16">
    <location>
        <begin position="564"/>
        <end position="576"/>
    </location>
</feature>
<feature type="compositionally biased region" description="Low complexity" evidence="16">
    <location>
        <begin position="314"/>
        <end position="326"/>
    </location>
</feature>
<feature type="compositionally biased region" description="Gly residues" evidence="16">
    <location>
        <begin position="669"/>
        <end position="685"/>
    </location>
</feature>
<dbReference type="GO" id="GO:0005634">
    <property type="term" value="C:nucleus"/>
    <property type="evidence" value="ECO:0007669"/>
    <property type="project" value="UniProtKB-SubCell"/>
</dbReference>
<proteinExistence type="inferred from homology"/>
<dbReference type="PROSITE" id="PS50157">
    <property type="entry name" value="ZINC_FINGER_C2H2_2"/>
    <property type="match status" value="2"/>
</dbReference>
<evidence type="ECO:0000313" key="19">
    <source>
        <dbReference type="Ensembl" id="ENSSSCP00015018264.1"/>
    </source>
</evidence>
<comment type="similarity">
    <text evidence="3">Belongs to the krueppel C2H2-type zinc-finger protein family.</text>
</comment>
<comment type="subcellular location">
    <subcellularLocation>
        <location evidence="2">Nucleus</location>
    </subcellularLocation>
</comment>
<feature type="compositionally biased region" description="Low complexity" evidence="16">
    <location>
        <begin position="528"/>
        <end position="537"/>
    </location>
</feature>
<evidence type="ECO:0000256" key="13">
    <source>
        <dbReference type="ARBA" id="ARBA00071015"/>
    </source>
</evidence>
<evidence type="ECO:0000259" key="17">
    <source>
        <dbReference type="PROSITE" id="PS50097"/>
    </source>
</evidence>
<organism evidence="19 20">
    <name type="scientific">Sus scrofa</name>
    <name type="common">Pig</name>
    <dbReference type="NCBI Taxonomy" id="9823"/>
    <lineage>
        <taxon>Eukaryota</taxon>
        <taxon>Metazoa</taxon>
        <taxon>Chordata</taxon>
        <taxon>Craniata</taxon>
        <taxon>Vertebrata</taxon>
        <taxon>Euteleostomi</taxon>
        <taxon>Mammalia</taxon>
        <taxon>Eutheria</taxon>
        <taxon>Laurasiatheria</taxon>
        <taxon>Artiodactyla</taxon>
        <taxon>Suina</taxon>
        <taxon>Suidae</taxon>
        <taxon>Sus</taxon>
    </lineage>
</organism>
<dbReference type="Gene3D" id="3.30.710.10">
    <property type="entry name" value="Potassium Channel Kv1.1, Chain A"/>
    <property type="match status" value="1"/>
</dbReference>
<dbReference type="Ensembl" id="ENSSSCT00015046116.1">
    <property type="protein sequence ID" value="ENSSSCP00015018264.1"/>
    <property type="gene ID" value="ENSSSCG00015034342.1"/>
</dbReference>
<evidence type="ECO:0000256" key="7">
    <source>
        <dbReference type="ARBA" id="ARBA00022771"/>
    </source>
</evidence>
<feature type="compositionally biased region" description="Low complexity" evidence="16">
    <location>
        <begin position="277"/>
        <end position="286"/>
    </location>
</feature>
<dbReference type="PROSITE" id="PS50097">
    <property type="entry name" value="BTB"/>
    <property type="match status" value="1"/>
</dbReference>
<name>A0A8D0NF37_PIG</name>
<keyword evidence="9" id="KW-0805">Transcription regulation</keyword>
<dbReference type="InterPro" id="IPR011333">
    <property type="entry name" value="SKP1/BTB/POZ_sf"/>
</dbReference>
<comment type="function">
    <text evidence="1">May be involved in transcriptional regulation.</text>
</comment>
<feature type="domain" description="BTB" evidence="17">
    <location>
        <begin position="153"/>
        <end position="217"/>
    </location>
</feature>
<feature type="domain" description="C2H2-type" evidence="18">
    <location>
        <begin position="585"/>
        <end position="611"/>
    </location>
</feature>
<evidence type="ECO:0000256" key="9">
    <source>
        <dbReference type="ARBA" id="ARBA00023015"/>
    </source>
</evidence>
<dbReference type="AlphaFoldDB" id="A0A8D0NF37"/>
<dbReference type="GO" id="GO:0003677">
    <property type="term" value="F:DNA binding"/>
    <property type="evidence" value="ECO:0007669"/>
    <property type="project" value="UniProtKB-KW"/>
</dbReference>
<keyword evidence="4" id="KW-0597">Phosphoprotein</keyword>
<dbReference type="PANTHER" id="PTHR46105">
    <property type="entry name" value="AGAP004733-PA"/>
    <property type="match status" value="1"/>
</dbReference>
<dbReference type="InterPro" id="IPR050457">
    <property type="entry name" value="ZnFinger_BTB_dom_contain"/>
</dbReference>
<keyword evidence="12" id="KW-0539">Nucleus</keyword>
<dbReference type="InterPro" id="IPR013087">
    <property type="entry name" value="Znf_C2H2_type"/>
</dbReference>
<dbReference type="PROSITE" id="PS00028">
    <property type="entry name" value="ZINC_FINGER_C2H2_1"/>
    <property type="match status" value="1"/>
</dbReference>
<keyword evidence="8" id="KW-0862">Zinc</keyword>
<evidence type="ECO:0000256" key="1">
    <source>
        <dbReference type="ARBA" id="ARBA00003767"/>
    </source>
</evidence>
<feature type="compositionally biased region" description="Gly residues" evidence="16">
    <location>
        <begin position="485"/>
        <end position="495"/>
    </location>
</feature>
<dbReference type="SMART" id="SM00355">
    <property type="entry name" value="ZnF_C2H2"/>
    <property type="match status" value="3"/>
</dbReference>
<protein>
    <recommendedName>
        <fullName evidence="13">Zinc finger and BTB domain-containing protein 22</fullName>
    </recommendedName>
    <alternativeName>
        <fullName evidence="14">Zinc finger protein 297</fullName>
    </alternativeName>
</protein>
<evidence type="ECO:0000256" key="16">
    <source>
        <dbReference type="SAM" id="MobiDB-lite"/>
    </source>
</evidence>
<evidence type="ECO:0000256" key="2">
    <source>
        <dbReference type="ARBA" id="ARBA00004123"/>
    </source>
</evidence>
<evidence type="ECO:0000256" key="4">
    <source>
        <dbReference type="ARBA" id="ARBA00022553"/>
    </source>
</evidence>
<feature type="domain" description="C2H2-type" evidence="18">
    <location>
        <begin position="612"/>
        <end position="639"/>
    </location>
</feature>
<evidence type="ECO:0000256" key="11">
    <source>
        <dbReference type="ARBA" id="ARBA00023163"/>
    </source>
</evidence>
<dbReference type="Pfam" id="PF00096">
    <property type="entry name" value="zf-C2H2"/>
    <property type="match status" value="1"/>
</dbReference>
<dbReference type="Proteomes" id="UP000694726">
    <property type="component" value="Unplaced"/>
</dbReference>
<reference evidence="19" key="1">
    <citation type="submission" date="2025-08" db="UniProtKB">
        <authorList>
            <consortium name="Ensembl"/>
        </authorList>
    </citation>
    <scope>IDENTIFICATION</scope>
</reference>
<feature type="region of interest" description="Disordered" evidence="16">
    <location>
        <begin position="30"/>
        <end position="104"/>
    </location>
</feature>
<feature type="compositionally biased region" description="Acidic residues" evidence="16">
    <location>
        <begin position="414"/>
        <end position="437"/>
    </location>
</feature>
<dbReference type="PANTHER" id="PTHR46105:SF14">
    <property type="entry name" value="ZINC FINGER AND BTB DOMAIN-CONTAINING PROTEIN 22"/>
    <property type="match status" value="1"/>
</dbReference>
<dbReference type="SUPFAM" id="SSF57667">
    <property type="entry name" value="beta-beta-alpha zinc fingers"/>
    <property type="match status" value="1"/>
</dbReference>
<keyword evidence="10" id="KW-0238">DNA-binding</keyword>
<evidence type="ECO:0000256" key="14">
    <source>
        <dbReference type="ARBA" id="ARBA00079211"/>
    </source>
</evidence>
<evidence type="ECO:0000256" key="15">
    <source>
        <dbReference type="PROSITE-ProRule" id="PRU00042"/>
    </source>
</evidence>
<evidence type="ECO:0000256" key="3">
    <source>
        <dbReference type="ARBA" id="ARBA00006991"/>
    </source>
</evidence>